<feature type="domain" description="C2H2-type" evidence="14">
    <location>
        <begin position="1517"/>
        <end position="1545"/>
    </location>
</feature>
<gene>
    <name evidence="15" type="ORF">WMY93_017549</name>
</gene>
<dbReference type="PROSITE" id="PS50157">
    <property type="entry name" value="ZINC_FINGER_C2H2_2"/>
    <property type="match status" value="10"/>
</dbReference>
<comment type="caution">
    <text evidence="15">The sequence shown here is derived from an EMBL/GenBank/DDBJ whole genome shotgun (WGS) entry which is preliminary data.</text>
</comment>
<reference evidence="16" key="1">
    <citation type="submission" date="2024-04" db="EMBL/GenBank/DDBJ databases">
        <title>Salinicola lusitanus LLJ914,a marine bacterium isolated from the Okinawa Trough.</title>
        <authorList>
            <person name="Li J."/>
        </authorList>
    </citation>
    <scope>NUCLEOTIDE SEQUENCE [LARGE SCALE GENOMIC DNA]</scope>
</reference>
<dbReference type="PANTHER" id="PTHR15507:SF14">
    <property type="entry name" value="ZINC FINGER PROTEIN 292"/>
    <property type="match status" value="1"/>
</dbReference>
<keyword evidence="11" id="KW-0539">Nucleus</keyword>
<dbReference type="Pfam" id="PF00096">
    <property type="entry name" value="zf-C2H2"/>
    <property type="match status" value="2"/>
</dbReference>
<feature type="domain" description="C2H2-type" evidence="14">
    <location>
        <begin position="685"/>
        <end position="712"/>
    </location>
</feature>
<protein>
    <recommendedName>
        <fullName evidence="14">C2H2-type domain-containing protein</fullName>
    </recommendedName>
</protein>
<dbReference type="InterPro" id="IPR058902">
    <property type="entry name" value="zf_C2H2_ZNF292/Rlf"/>
</dbReference>
<feature type="region of interest" description="Disordered" evidence="13">
    <location>
        <begin position="2035"/>
        <end position="2059"/>
    </location>
</feature>
<evidence type="ECO:0000256" key="6">
    <source>
        <dbReference type="ARBA" id="ARBA00022771"/>
    </source>
</evidence>
<organism evidence="15 16">
    <name type="scientific">Mugilogobius chulae</name>
    <name type="common">yellowstripe goby</name>
    <dbReference type="NCBI Taxonomy" id="88201"/>
    <lineage>
        <taxon>Eukaryota</taxon>
        <taxon>Metazoa</taxon>
        <taxon>Chordata</taxon>
        <taxon>Craniata</taxon>
        <taxon>Vertebrata</taxon>
        <taxon>Euteleostomi</taxon>
        <taxon>Actinopterygii</taxon>
        <taxon>Neopterygii</taxon>
        <taxon>Teleostei</taxon>
        <taxon>Neoteleostei</taxon>
        <taxon>Acanthomorphata</taxon>
        <taxon>Gobiaria</taxon>
        <taxon>Gobiiformes</taxon>
        <taxon>Gobioidei</taxon>
        <taxon>Gobiidae</taxon>
        <taxon>Gobionellinae</taxon>
        <taxon>Mugilogobius</taxon>
    </lineage>
</organism>
<comment type="subcellular location">
    <subcellularLocation>
        <location evidence="1">Nucleus</location>
    </subcellularLocation>
</comment>
<feature type="domain" description="C2H2-type" evidence="14">
    <location>
        <begin position="713"/>
        <end position="742"/>
    </location>
</feature>
<evidence type="ECO:0000259" key="14">
    <source>
        <dbReference type="PROSITE" id="PS50157"/>
    </source>
</evidence>
<evidence type="ECO:0000256" key="7">
    <source>
        <dbReference type="ARBA" id="ARBA00022833"/>
    </source>
</evidence>
<feature type="region of interest" description="Disordered" evidence="13">
    <location>
        <begin position="826"/>
        <end position="848"/>
    </location>
</feature>
<accession>A0AAW0NTF9</accession>
<evidence type="ECO:0000313" key="16">
    <source>
        <dbReference type="Proteomes" id="UP001460270"/>
    </source>
</evidence>
<evidence type="ECO:0000256" key="12">
    <source>
        <dbReference type="PROSITE-ProRule" id="PRU00042"/>
    </source>
</evidence>
<feature type="compositionally biased region" description="Polar residues" evidence="13">
    <location>
        <begin position="2035"/>
        <end position="2047"/>
    </location>
</feature>
<evidence type="ECO:0000256" key="4">
    <source>
        <dbReference type="ARBA" id="ARBA00022723"/>
    </source>
</evidence>
<dbReference type="Gene3D" id="3.30.160.60">
    <property type="entry name" value="Classic Zinc Finger"/>
    <property type="match status" value="6"/>
</dbReference>
<evidence type="ECO:0000256" key="10">
    <source>
        <dbReference type="ARBA" id="ARBA00023163"/>
    </source>
</evidence>
<dbReference type="InterPro" id="IPR013087">
    <property type="entry name" value="Znf_C2H2_type"/>
</dbReference>
<evidence type="ECO:0000256" key="1">
    <source>
        <dbReference type="ARBA" id="ARBA00004123"/>
    </source>
</evidence>
<feature type="compositionally biased region" description="Basic and acidic residues" evidence="13">
    <location>
        <begin position="1252"/>
        <end position="1273"/>
    </location>
</feature>
<feature type="domain" description="C2H2-type" evidence="14">
    <location>
        <begin position="644"/>
        <end position="673"/>
    </location>
</feature>
<dbReference type="GO" id="GO:0003677">
    <property type="term" value="F:DNA binding"/>
    <property type="evidence" value="ECO:0007669"/>
    <property type="project" value="UniProtKB-KW"/>
</dbReference>
<dbReference type="GO" id="GO:0008270">
    <property type="term" value="F:zinc ion binding"/>
    <property type="evidence" value="ECO:0007669"/>
    <property type="project" value="UniProtKB-KW"/>
</dbReference>
<feature type="domain" description="C2H2-type" evidence="14">
    <location>
        <begin position="1741"/>
        <end position="1771"/>
    </location>
</feature>
<keyword evidence="4" id="KW-0479">Metal-binding</keyword>
<evidence type="ECO:0000256" key="3">
    <source>
        <dbReference type="ARBA" id="ARBA00022553"/>
    </source>
</evidence>
<dbReference type="Pfam" id="PF25580">
    <property type="entry name" value="TPR_Rlf"/>
    <property type="match status" value="1"/>
</dbReference>
<keyword evidence="10" id="KW-0804">Transcription</keyword>
<dbReference type="InterPro" id="IPR036236">
    <property type="entry name" value="Znf_C2H2_sf"/>
</dbReference>
<feature type="domain" description="C2H2-type" evidence="14">
    <location>
        <begin position="770"/>
        <end position="799"/>
    </location>
</feature>
<evidence type="ECO:0000313" key="15">
    <source>
        <dbReference type="EMBL" id="KAK7904942.1"/>
    </source>
</evidence>
<dbReference type="SMART" id="SM00355">
    <property type="entry name" value="ZnF_C2H2"/>
    <property type="match status" value="15"/>
</dbReference>
<feature type="region of interest" description="Disordered" evidence="13">
    <location>
        <begin position="2086"/>
        <end position="2118"/>
    </location>
</feature>
<dbReference type="GO" id="GO:0005634">
    <property type="term" value="C:nucleus"/>
    <property type="evidence" value="ECO:0007669"/>
    <property type="project" value="UniProtKB-SubCell"/>
</dbReference>
<feature type="compositionally biased region" description="Basic and acidic residues" evidence="13">
    <location>
        <begin position="1298"/>
        <end position="1311"/>
    </location>
</feature>
<feature type="region of interest" description="Disordered" evidence="13">
    <location>
        <begin position="876"/>
        <end position="895"/>
    </location>
</feature>
<dbReference type="Pfam" id="PF25420">
    <property type="entry name" value="zf-C2H2_ZN292"/>
    <property type="match status" value="1"/>
</dbReference>
<keyword evidence="8" id="KW-0805">Transcription regulation</keyword>
<feature type="compositionally biased region" description="Polar residues" evidence="13">
    <location>
        <begin position="1190"/>
        <end position="1250"/>
    </location>
</feature>
<sequence>MAEGETEKEYDTRIAFEELRERFEGLTTVLKQGQDTQLEATLRFCQDFCQVLVEHASRWQADEDPLPQLQIYTMAILNFAKAVSNLSPECENVPLLLEKLAQSCVELLFLLPQHVPGALWDEFQSSIKMAHNLLQESGSSQLSILAVLAQQEGVWTNSTLCSILANDVSQTEKVHKYLEFEGPKLLTMRIKHLIKMDSVDKAAALAKTCSEYPGFEGKGTFKQSYLFCICMTKSQEQLMDEIAPVDCKEALEMICNLESEGDENGALCICSAFLKRQLLQGDVYCAWELTLFWSKLVIRQESSADGFLRRCKDMALLCRSVCHILFLIKVIQSEIGEVGLPVCMELCIQALKMSSNGDHKENKSSICKTISCLLPADLEVKRACQLTEFLIHPTVDTYYAVETSYNEPDKKPEEDEDPSMPNSLRCELLLALKTQWPFDPEFWDWKTLKHNCLILMGDEAAIVSSIDTLNDTDEQEGEGGHEKLSEYKDIEDFMLNTTNELNEIADEKEKNREAKKLREQGFVSARFRNWRAYMQYCVLCDKEFLGHRIVRHAQKHFKDGMFLCPICANSYESKEALEPHVASHVKQSCKERLAAMKTSRKTVNSPQLPLINTTNNLIKSELDSKPENKVVSFEQAPPDPGQDCLCPVTNCAKAFKFFRNLMAHVRSHKDDEEAMRFLEIQKQKVVCQYCRRQFVNVQHLNDHLQIHCGTRPYICIQLDCKATFNSNSELLMHRKVHPEFKAKCMFPNCGQIFSEAYLLYDHEAQHYLTYTCSTDNCGRIFYSQEQFLSHQQVHNPYAPANVTNENSSTNSIQENEDTLTATGYQEKNDSEISTEQTQASTTPCTTPDVVKEPVKVKHSIESMLNPMIETECKEPEKCKSPLSNPTPVSVELSSAPEIPQADNKATESVKLPPPPPYPGTINTMDVQQGDMLNNEFHKAIPQTISLDQIKTEIPYSLQGFSPNTHTTTNNSDENLYCCPFSDCGRSYSTNKSLSRHVKKQHPEIFEDWKLAKKFNKVAKLTSKKAPVATLSPNPTPLGKRPASQCKPEMQHVDYHSSCSSSFSQCYSNSMEPVPITPMVNPSLYPSWGSPNHSGMQSDMSQSWSPPPMSNCYSNPVNVSDYPTRSYSHWHQDHYPTTIAAKDSVQDSAVSHSSCDSSLMSQYLSSSLMLDNAGQMHNGAHQYGIVCPESSVSATSGDAGKSSTEINENSISTVDTLNDGSYQTSHTPNSCLTQSSSGDVPTKSTNLSADKTLQVDEVEKRDDSSQPPQKHLENSVDGMSPNSSNHTDDECPDDDCETSDEKNKVQDGQEKYSNRTKWPAIFKDGKVICRRCFREFTSTKSVGGQLSKCCQCRPLDEIDLTADLPTSFLDFLNDPHVPDTNGVACSMSNGNFSQESCNFATLSPMTLKQETYNTEYSANQENLIELSNSFHKIESGQQTLENRFNFEQTILGDSSSHTGLTQGKSVEKREKPFKCDQDECEYAFMTKEALFKHLSKMHDYTQEMIEELKRTPAKLSPYPCQICNKTFTRTTGLRIHYEKVHRLSREEMQKLKISARNRRALKLCKEDGTINSSAPCISASQNYTTNNALVKPELFDIAIGSVADEEPVAGMFTAPNDGIREKVAHDVSTVTQLPSPSNYFSDLTVPILPLDEPEGAVITSPEFSMNMMRSPSGGTKHKKRSDWTFHNVKGNITNTGYTSPEKPSSSKYIQNNGENYKKDSMHKKMGPKMYELDNVYSPYRPYRCVHDGCTAAFTIQQNLILHYRAMHQESLPLTKNEAGEIESDNYVDSIDKETDVRCQVKNCSRVFERITTLVQHYLLLHKFSRDKTTSMMANMHISTFICDRPECALPFDSVTGYIEHIKNFHKEIAISESGLVDITFKCEYKGCDRVYSTKSNLLRHLIKKHGFVYDPKINDGRKNKSAGFFFVSNNVKKNVETTVHVKTKNTVKNKEPKLPENLVSFESLSLKSREEASAGCIKNFVVQYPCMIVGCDVSTRAERDIVKHYFVHGLIEKAVEEHRGQLIFCRQYVRTKIKNTNKCEGPSSSSEVSENRNAENPTEQKLVVLMDSQNLEDAKMKDNLATFPSSTVYKGKKRGRPKKSTMDHQTIPVSSEKTRTLRNRTTVHSWRERLQSDTRSVRGRGNKSKAFKHYGHESKYLKLLKNTDRPKASKRKLNDGSTCDVPAKRQPMQKHKSAIKLKMKYNLTNRERGCNVLVDFRNPVKLKCVNNVKIVMDNTFSDSADVLLKQLQQMKPLVVIKKLLHSWS</sequence>
<dbReference type="InterPro" id="IPR057986">
    <property type="entry name" value="TPR_Rlf/292/654"/>
</dbReference>
<feature type="domain" description="C2H2-type" evidence="14">
    <location>
        <begin position="1472"/>
        <end position="1502"/>
    </location>
</feature>
<name>A0AAW0NTF9_9GOBI</name>
<feature type="domain" description="C2H2-type" evidence="14">
    <location>
        <begin position="1879"/>
        <end position="1904"/>
    </location>
</feature>
<keyword evidence="7" id="KW-0862">Zinc</keyword>
<evidence type="ECO:0000256" key="13">
    <source>
        <dbReference type="SAM" id="MobiDB-lite"/>
    </source>
</evidence>
<proteinExistence type="inferred from homology"/>
<evidence type="ECO:0000256" key="9">
    <source>
        <dbReference type="ARBA" id="ARBA00023125"/>
    </source>
</evidence>
<dbReference type="PROSITE" id="PS00028">
    <property type="entry name" value="ZINC_FINGER_C2H2_1"/>
    <property type="match status" value="11"/>
</dbReference>
<keyword evidence="3" id="KW-0597">Phosphoprotein</keyword>
<feature type="compositionally biased region" description="Polar residues" evidence="13">
    <location>
        <begin position="826"/>
        <end position="845"/>
    </location>
</feature>
<comment type="similarity">
    <text evidence="2">Belongs to the krueppel C2H2-type zinc-finger protein family.</text>
</comment>
<feature type="compositionally biased region" description="Basic residues" evidence="13">
    <location>
        <begin position="2089"/>
        <end position="2098"/>
    </location>
</feature>
<feature type="region of interest" description="Disordered" evidence="13">
    <location>
        <begin position="1190"/>
        <end position="1311"/>
    </location>
</feature>
<dbReference type="Pfam" id="PF26218">
    <property type="entry name" value="zf_C2H2_ZNF292"/>
    <property type="match status" value="2"/>
</dbReference>
<feature type="domain" description="C2H2-type" evidence="14">
    <location>
        <begin position="976"/>
        <end position="1001"/>
    </location>
</feature>
<dbReference type="SUPFAM" id="SSF57667">
    <property type="entry name" value="beta-beta-alpha zinc fingers"/>
    <property type="match status" value="4"/>
</dbReference>
<evidence type="ECO:0000256" key="11">
    <source>
        <dbReference type="ARBA" id="ARBA00023242"/>
    </source>
</evidence>
<keyword evidence="9" id="KW-0238">DNA-binding</keyword>
<keyword evidence="5" id="KW-0677">Repeat</keyword>
<keyword evidence="6 12" id="KW-0863">Zinc-finger</keyword>
<dbReference type="PANTHER" id="PTHR15507">
    <property type="entry name" value="ZINC FINGER PROTEIN RLF"/>
    <property type="match status" value="1"/>
</dbReference>
<feature type="domain" description="C2H2-type" evidence="14">
    <location>
        <begin position="1795"/>
        <end position="1825"/>
    </location>
</feature>
<evidence type="ECO:0000256" key="2">
    <source>
        <dbReference type="ARBA" id="ARBA00006991"/>
    </source>
</evidence>
<keyword evidence="16" id="KW-1185">Reference proteome</keyword>
<evidence type="ECO:0000256" key="8">
    <source>
        <dbReference type="ARBA" id="ARBA00023015"/>
    </source>
</evidence>
<dbReference type="EMBL" id="JBBPFD010000012">
    <property type="protein sequence ID" value="KAK7904942.1"/>
    <property type="molecule type" value="Genomic_DNA"/>
</dbReference>
<dbReference type="InterPro" id="IPR052251">
    <property type="entry name" value="GH-ZnFinger_Regulators"/>
</dbReference>
<evidence type="ECO:0000256" key="5">
    <source>
        <dbReference type="ARBA" id="ARBA00022737"/>
    </source>
</evidence>
<dbReference type="Proteomes" id="UP001460270">
    <property type="component" value="Unassembled WGS sequence"/>
</dbReference>
<dbReference type="GO" id="GO:0000981">
    <property type="term" value="F:DNA-binding transcription factor activity, RNA polymerase II-specific"/>
    <property type="evidence" value="ECO:0007669"/>
    <property type="project" value="TreeGrafter"/>
</dbReference>